<feature type="compositionally biased region" description="Basic residues" evidence="1">
    <location>
        <begin position="136"/>
        <end position="146"/>
    </location>
</feature>
<name>A0AAD0L7I1_PSEPU</name>
<proteinExistence type="predicted"/>
<feature type="region of interest" description="Disordered" evidence="1">
    <location>
        <begin position="133"/>
        <end position="152"/>
    </location>
</feature>
<evidence type="ECO:0000256" key="1">
    <source>
        <dbReference type="SAM" id="MobiDB-lite"/>
    </source>
</evidence>
<protein>
    <submittedName>
        <fullName evidence="2">Uncharacterized protein</fullName>
    </submittedName>
</protein>
<accession>A0AAD0L7I1</accession>
<sequence length="152" mass="18091">MGEKIKVVKIGKTTTDKNKSKRCKNFICSVESGELERFDVRVMEKYPAYYDFFPRMLINDFIRKYDIKDAAYRHFNYLCRLVVDRKVSAEPDFTPEIGKKRIKAGRFVRVRFYTERFLMAVYEAIKIANAMTPRRTTSRTTRRRVKSKMEAC</sequence>
<gene>
    <name evidence="2" type="ORF">C1S65_09080</name>
</gene>
<dbReference type="Proteomes" id="UP000251617">
    <property type="component" value="Chromosome"/>
</dbReference>
<evidence type="ECO:0000313" key="2">
    <source>
        <dbReference type="EMBL" id="AXA24255.1"/>
    </source>
</evidence>
<evidence type="ECO:0000313" key="3">
    <source>
        <dbReference type="Proteomes" id="UP000251617"/>
    </source>
</evidence>
<dbReference type="EMBL" id="CP030750">
    <property type="protein sequence ID" value="AXA24255.1"/>
    <property type="molecule type" value="Genomic_DNA"/>
</dbReference>
<dbReference type="AlphaFoldDB" id="A0AAD0L7I1"/>
<organism evidence="2 3">
    <name type="scientific">Pseudomonas putida</name>
    <name type="common">Arthrobacter siderocapsulatus</name>
    <dbReference type="NCBI Taxonomy" id="303"/>
    <lineage>
        <taxon>Bacteria</taxon>
        <taxon>Pseudomonadati</taxon>
        <taxon>Pseudomonadota</taxon>
        <taxon>Gammaproteobacteria</taxon>
        <taxon>Pseudomonadales</taxon>
        <taxon>Pseudomonadaceae</taxon>
        <taxon>Pseudomonas</taxon>
    </lineage>
</organism>
<dbReference type="RefSeq" id="WP_112897816.1">
    <property type="nucleotide sequence ID" value="NZ_CP030750.1"/>
</dbReference>
<reference evidence="2 3" key="1">
    <citation type="submission" date="2018-06" db="EMBL/GenBank/DDBJ databases">
        <title>The genome of Pseudomonas putida NX-1, a lignin degrader.</title>
        <authorList>
            <person name="Xu Z."/>
        </authorList>
    </citation>
    <scope>NUCLEOTIDE SEQUENCE [LARGE SCALE GENOMIC DNA]</scope>
    <source>
        <strain evidence="2 3">NX-1</strain>
    </source>
</reference>